<sequence>MGIQQSNIMNTGTWTEAELQAARDWVGQQEDGNVEGYRGRSVETFTINLTSADVLPGNIDRASDANGDDPEIYGKSCSKHDGKGHRKDDSKNGSKENWKKDLLKYGDPNKRICFSLRDMTRRPNVFLRDPHLPAQISIRLPAEVTEQIHAYARYQDPDSSRLVRNRLASDGEQLAQRPPPNGACPFMGVPQELRQTFFADELVGKHVVFAPHCGREDRGDNSLAAKRNRTSDLMTINRALCKEIATVLYEEREFVIHIHEGFKHGGIEFVDAGRQKLQYQQDVIEDDRFAKFKHGEAFGFDRLKKIKIIIFPAASDEPEYRHMHINTFFMTWALCQLLQRSEERNKLKTITIEFATPVVGTGHPFGRRAIAKAENFLWDPLTNKPTAASIEWLPDIEVLLRPFAILRTHTVKITLPKHLSEDPTSVDFVTRLQRRMLSAHGNMGTYDTDFMDEKYAHTIRGLGSDFLRYTFDAIYGSGRTYQLAGLDSNDVCDADQEDLEGYLLDEDEQMQRVIADSLLDARGSHGDGGNGEPL</sequence>
<dbReference type="STRING" id="329885.A0A4U0TWC7"/>
<evidence type="ECO:0000313" key="2">
    <source>
        <dbReference type="EMBL" id="TKA26703.1"/>
    </source>
</evidence>
<evidence type="ECO:0000256" key="1">
    <source>
        <dbReference type="SAM" id="MobiDB-lite"/>
    </source>
</evidence>
<accession>A0A4U0TWC7</accession>
<evidence type="ECO:0000313" key="3">
    <source>
        <dbReference type="Proteomes" id="UP000310066"/>
    </source>
</evidence>
<protein>
    <submittedName>
        <fullName evidence="2">Uncharacterized protein</fullName>
    </submittedName>
</protein>
<gene>
    <name evidence="2" type="ORF">B0A54_16991</name>
</gene>
<dbReference type="Proteomes" id="UP000310066">
    <property type="component" value="Unassembled WGS sequence"/>
</dbReference>
<dbReference type="EMBL" id="NAJP01000136">
    <property type="protein sequence ID" value="TKA26703.1"/>
    <property type="molecule type" value="Genomic_DNA"/>
</dbReference>
<feature type="region of interest" description="Disordered" evidence="1">
    <location>
        <begin position="56"/>
        <end position="96"/>
    </location>
</feature>
<organism evidence="2 3">
    <name type="scientific">Friedmanniomyces endolithicus</name>
    <dbReference type="NCBI Taxonomy" id="329885"/>
    <lineage>
        <taxon>Eukaryota</taxon>
        <taxon>Fungi</taxon>
        <taxon>Dikarya</taxon>
        <taxon>Ascomycota</taxon>
        <taxon>Pezizomycotina</taxon>
        <taxon>Dothideomycetes</taxon>
        <taxon>Dothideomycetidae</taxon>
        <taxon>Mycosphaerellales</taxon>
        <taxon>Teratosphaeriaceae</taxon>
        <taxon>Friedmanniomyces</taxon>
    </lineage>
</organism>
<proteinExistence type="predicted"/>
<name>A0A4U0TWC7_9PEZI</name>
<reference evidence="2 3" key="1">
    <citation type="submission" date="2017-03" db="EMBL/GenBank/DDBJ databases">
        <title>Genomes of endolithic fungi from Antarctica.</title>
        <authorList>
            <person name="Coleine C."/>
            <person name="Masonjones S."/>
            <person name="Stajich J.E."/>
        </authorList>
    </citation>
    <scope>NUCLEOTIDE SEQUENCE [LARGE SCALE GENOMIC DNA]</scope>
    <source>
        <strain evidence="2 3">CCFEE 5311</strain>
    </source>
</reference>
<dbReference type="OrthoDB" id="3939615at2759"/>
<dbReference type="AlphaFoldDB" id="A0A4U0TWC7"/>
<feature type="compositionally biased region" description="Basic and acidic residues" evidence="1">
    <location>
        <begin position="78"/>
        <end position="96"/>
    </location>
</feature>
<comment type="caution">
    <text evidence="2">The sequence shown here is derived from an EMBL/GenBank/DDBJ whole genome shotgun (WGS) entry which is preliminary data.</text>
</comment>